<keyword evidence="1" id="KW-1133">Transmembrane helix</keyword>
<feature type="transmembrane region" description="Helical" evidence="1">
    <location>
        <begin position="111"/>
        <end position="132"/>
    </location>
</feature>
<feature type="transmembrane region" description="Helical" evidence="1">
    <location>
        <begin position="82"/>
        <end position="105"/>
    </location>
</feature>
<keyword evidence="3" id="KW-1185">Reference proteome</keyword>
<sequence length="155" mass="17743">MDNSIDHKKILIGWSLFEKVSYGCDLFFYIIAGIISVFSYSTSEIIFGAAFLMTILPSLITHLTLIGYLKIFNKEYPKWLKFNYLSCIVLIIAFGLFLVNIGLNFSLSKLFIQSFGFSFTIGLYIIIMSLILSESIAFKMLVHNHQNSIQSYFTE</sequence>
<accession>A0ABT2NYY6</accession>
<name>A0ABT2NYY6_9LACO</name>
<feature type="transmembrane region" description="Helical" evidence="1">
    <location>
        <begin position="20"/>
        <end position="39"/>
    </location>
</feature>
<dbReference type="RefSeq" id="WP_261657107.1">
    <property type="nucleotide sequence ID" value="NZ_QVOV01000008.1"/>
</dbReference>
<evidence type="ECO:0000256" key="1">
    <source>
        <dbReference type="SAM" id="Phobius"/>
    </source>
</evidence>
<gene>
    <name evidence="2" type="ORF">D0501_05850</name>
</gene>
<reference evidence="2 3" key="1">
    <citation type="submission" date="2018-08" db="EMBL/GenBank/DDBJ databases">
        <title>Draft genome sequences of Leuconostoc spp. and Weissella spp. with biocontrol potential.</title>
        <authorList>
            <person name="Lo R."/>
            <person name="Ho V.T.T."/>
            <person name="Turner M.S."/>
        </authorList>
    </citation>
    <scope>NUCLEOTIDE SEQUENCE [LARGE SCALE GENOMIC DNA]</scope>
    <source>
        <strain evidence="2 3">733</strain>
    </source>
</reference>
<dbReference type="EMBL" id="QVOV01000008">
    <property type="protein sequence ID" value="MCT8389596.1"/>
    <property type="molecule type" value="Genomic_DNA"/>
</dbReference>
<keyword evidence="1" id="KW-0472">Membrane</keyword>
<evidence type="ECO:0000313" key="3">
    <source>
        <dbReference type="Proteomes" id="UP001525857"/>
    </source>
</evidence>
<keyword evidence="1" id="KW-0812">Transmembrane</keyword>
<organism evidence="2 3">
    <name type="scientific">Leuconostoc holzapfelii</name>
    <dbReference type="NCBI Taxonomy" id="434464"/>
    <lineage>
        <taxon>Bacteria</taxon>
        <taxon>Bacillati</taxon>
        <taxon>Bacillota</taxon>
        <taxon>Bacilli</taxon>
        <taxon>Lactobacillales</taxon>
        <taxon>Lactobacillaceae</taxon>
        <taxon>Leuconostoc</taxon>
    </lineage>
</organism>
<protein>
    <submittedName>
        <fullName evidence="2">Uncharacterized protein</fullName>
    </submittedName>
</protein>
<comment type="caution">
    <text evidence="2">The sequence shown here is derived from an EMBL/GenBank/DDBJ whole genome shotgun (WGS) entry which is preliminary data.</text>
</comment>
<feature type="transmembrane region" description="Helical" evidence="1">
    <location>
        <begin position="45"/>
        <end position="70"/>
    </location>
</feature>
<proteinExistence type="predicted"/>
<dbReference type="Proteomes" id="UP001525857">
    <property type="component" value="Unassembled WGS sequence"/>
</dbReference>
<evidence type="ECO:0000313" key="2">
    <source>
        <dbReference type="EMBL" id="MCT8389596.1"/>
    </source>
</evidence>